<feature type="binding site" evidence="3">
    <location>
        <position position="391"/>
    </location>
    <ligand>
        <name>substrate</name>
    </ligand>
</feature>
<proteinExistence type="predicted"/>
<evidence type="ECO:0000313" key="6">
    <source>
        <dbReference type="EMBL" id="EGB04352.1"/>
    </source>
</evidence>
<dbReference type="OMA" id="QKGWSAS"/>
<protein>
    <submittedName>
        <fullName evidence="6">Uncharacterized protein</fullName>
    </submittedName>
</protein>
<organism evidence="7">
    <name type="scientific">Aureococcus anophagefferens</name>
    <name type="common">Harmful bloom alga</name>
    <dbReference type="NCBI Taxonomy" id="44056"/>
    <lineage>
        <taxon>Eukaryota</taxon>
        <taxon>Sar</taxon>
        <taxon>Stramenopiles</taxon>
        <taxon>Ochrophyta</taxon>
        <taxon>Pelagophyceae</taxon>
        <taxon>Pelagomonadales</taxon>
        <taxon>Pelagomonadaceae</taxon>
        <taxon>Aureococcus</taxon>
    </lineage>
</organism>
<dbReference type="SUPFAM" id="SSF53383">
    <property type="entry name" value="PLP-dependent transferases"/>
    <property type="match status" value="1"/>
</dbReference>
<keyword evidence="7" id="KW-1185">Reference proteome</keyword>
<dbReference type="RefSeq" id="XP_009040910.1">
    <property type="nucleotide sequence ID" value="XM_009042662.1"/>
</dbReference>
<dbReference type="GO" id="GO:0008453">
    <property type="term" value="F:alanine-glyoxylate transaminase activity"/>
    <property type="evidence" value="ECO:0007669"/>
    <property type="project" value="TreeGrafter"/>
</dbReference>
<dbReference type="AlphaFoldDB" id="F0YKJ2"/>
<dbReference type="Gene3D" id="3.40.640.10">
    <property type="entry name" value="Type I PLP-dependent aspartate aminotransferase-like (Major domain)"/>
    <property type="match status" value="1"/>
</dbReference>
<feature type="compositionally biased region" description="Low complexity" evidence="5">
    <location>
        <begin position="1"/>
        <end position="11"/>
    </location>
</feature>
<dbReference type="KEGG" id="aaf:AURANDRAFT_60323"/>
<dbReference type="PANTHER" id="PTHR21152:SF40">
    <property type="entry name" value="ALANINE--GLYOXYLATE AMINOTRANSFERASE"/>
    <property type="match status" value="1"/>
</dbReference>
<dbReference type="InterPro" id="IPR015424">
    <property type="entry name" value="PyrdxlP-dep_Trfase"/>
</dbReference>
<evidence type="ECO:0000313" key="7">
    <source>
        <dbReference type="Proteomes" id="UP000002729"/>
    </source>
</evidence>
<dbReference type="EMBL" id="GL833152">
    <property type="protein sequence ID" value="EGB04352.1"/>
    <property type="molecule type" value="Genomic_DNA"/>
</dbReference>
<dbReference type="GO" id="GO:0004760">
    <property type="term" value="F:L-serine-pyruvate transaminase activity"/>
    <property type="evidence" value="ECO:0007669"/>
    <property type="project" value="TreeGrafter"/>
</dbReference>
<dbReference type="Gene3D" id="3.90.1150.10">
    <property type="entry name" value="Aspartate Aminotransferase, domain 1"/>
    <property type="match status" value="1"/>
</dbReference>
<gene>
    <name evidence="6" type="ORF">AURANDRAFT_60323</name>
</gene>
<feature type="region of interest" description="Disordered" evidence="5">
    <location>
        <begin position="1"/>
        <end position="30"/>
    </location>
</feature>
<dbReference type="GO" id="GO:0005777">
    <property type="term" value="C:peroxisome"/>
    <property type="evidence" value="ECO:0007669"/>
    <property type="project" value="TreeGrafter"/>
</dbReference>
<dbReference type="InParanoid" id="F0YKJ2"/>
<reference evidence="6 7" key="1">
    <citation type="journal article" date="2011" name="Proc. Natl. Acad. Sci. U.S.A.">
        <title>Niche of harmful alga Aureococcus anophagefferens revealed through ecogenomics.</title>
        <authorList>
            <person name="Gobler C.J."/>
            <person name="Berry D.L."/>
            <person name="Dyhrman S.T."/>
            <person name="Wilhelm S.W."/>
            <person name="Salamov A."/>
            <person name="Lobanov A.V."/>
            <person name="Zhang Y."/>
            <person name="Collier J.L."/>
            <person name="Wurch L.L."/>
            <person name="Kustka A.B."/>
            <person name="Dill B.D."/>
            <person name="Shah M."/>
            <person name="VerBerkmoes N.C."/>
            <person name="Kuo A."/>
            <person name="Terry A."/>
            <person name="Pangilinan J."/>
            <person name="Lindquist E.A."/>
            <person name="Lucas S."/>
            <person name="Paulsen I.T."/>
            <person name="Hattenrath-Lehmann T.K."/>
            <person name="Talmage S.C."/>
            <person name="Walker E.A."/>
            <person name="Koch F."/>
            <person name="Burson A.M."/>
            <person name="Marcoval M.A."/>
            <person name="Tang Y.Z."/>
            <person name="Lecleir G.R."/>
            <person name="Coyne K.J."/>
            <person name="Berg G.M."/>
            <person name="Bertrand E.M."/>
            <person name="Saito M.A."/>
            <person name="Gladyshev V.N."/>
            <person name="Grigoriev I.V."/>
        </authorList>
    </citation>
    <scope>NUCLEOTIDE SEQUENCE [LARGE SCALE GENOMIC DNA]</scope>
    <source>
        <strain evidence="7">CCMP 1984</strain>
    </source>
</reference>
<sequence length="421" mass="44901">MLRLSTRLARSAARRGRMSTGSAARRGRMSTAVAATPYDTHVVEDELIQENGGLMEYSVVYTDRALNHMSEPFQQVMTDLHASLTAAYNADHAVLLPGSGTYAMEAAARAFGVGNVVVVRNGYFSYRWTQLFQSMGKPDDQVTVLKAAPAEGWAAGEDRGVSPPPVEDVVATIRAKRPSMVCAPHVETSAGIILPEAYMRAIGDACAEVGATFCLDGVASGTAWVDMKDLGVGAYITAPQKGWTGPACVGVCMLSDAAAAHAEAAPVSSFSIDLHKWRMVMGAYLDGGHMYHATMPTDAIRMFRDVVKETERHGLAACEAAAWKLGFGVRDALKARGFTSVAAEGVEAPGVAVVYANDDPTYAGRFKNVNLQIAAGVPLVLGEPDNYNSFRIGLFGLDKLMNVDRTVSNFEIALDAVLAKQ</sequence>
<evidence type="ECO:0000256" key="2">
    <source>
        <dbReference type="ARBA" id="ARBA00022898"/>
    </source>
</evidence>
<dbReference type="eggNOG" id="KOG2862">
    <property type="taxonomic scope" value="Eukaryota"/>
</dbReference>
<accession>F0YKJ2</accession>
<evidence type="ECO:0000256" key="5">
    <source>
        <dbReference type="SAM" id="MobiDB-lite"/>
    </source>
</evidence>
<dbReference type="InterPro" id="IPR024169">
    <property type="entry name" value="SP_NH2Trfase/AEP_transaminase"/>
</dbReference>
<dbReference type="OrthoDB" id="7403325at2759"/>
<dbReference type="PANTHER" id="PTHR21152">
    <property type="entry name" value="AMINOTRANSFERASE CLASS V"/>
    <property type="match status" value="1"/>
</dbReference>
<evidence type="ECO:0000256" key="3">
    <source>
        <dbReference type="PIRSR" id="PIRSR000524-1"/>
    </source>
</evidence>
<dbReference type="InterPro" id="IPR015421">
    <property type="entry name" value="PyrdxlP-dep_Trfase_major"/>
</dbReference>
<feature type="modified residue" description="N6-(pyridoxal phosphate)lysine" evidence="4">
    <location>
        <position position="241"/>
    </location>
</feature>
<evidence type="ECO:0000256" key="4">
    <source>
        <dbReference type="PIRSR" id="PIRSR000524-50"/>
    </source>
</evidence>
<dbReference type="GO" id="GO:0019265">
    <property type="term" value="P:glycine biosynthetic process, by transamination of glyoxylate"/>
    <property type="evidence" value="ECO:0007669"/>
    <property type="project" value="TreeGrafter"/>
</dbReference>
<keyword evidence="2 4" id="KW-0663">Pyridoxal phosphate</keyword>
<comment type="cofactor">
    <cofactor evidence="1 4">
        <name>pyridoxal 5'-phosphate</name>
        <dbReference type="ChEBI" id="CHEBI:597326"/>
    </cofactor>
</comment>
<dbReference type="Proteomes" id="UP000002729">
    <property type="component" value="Unassembled WGS sequence"/>
</dbReference>
<name>F0YKJ2_AURAN</name>
<dbReference type="GeneID" id="20222978"/>
<dbReference type="InterPro" id="IPR015422">
    <property type="entry name" value="PyrdxlP-dep_Trfase_small"/>
</dbReference>
<dbReference type="PIRSF" id="PIRSF000524">
    <property type="entry name" value="SPT"/>
    <property type="match status" value="1"/>
</dbReference>
<evidence type="ECO:0000256" key="1">
    <source>
        <dbReference type="ARBA" id="ARBA00001933"/>
    </source>
</evidence>